<keyword evidence="9" id="KW-1185">Reference proteome</keyword>
<dbReference type="Pfam" id="PF14759">
    <property type="entry name" value="Reductase_C"/>
    <property type="match status" value="1"/>
</dbReference>
<dbReference type="SUPFAM" id="SSF55424">
    <property type="entry name" value="FAD/NAD-linked reductases, dimerisation (C-terminal) domain"/>
    <property type="match status" value="1"/>
</dbReference>
<dbReference type="InterPro" id="IPR050446">
    <property type="entry name" value="FAD-oxidoreductase/Apoptosis"/>
</dbReference>
<dbReference type="PRINTS" id="PR00469">
    <property type="entry name" value="PNDRDTASEII"/>
</dbReference>
<dbReference type="Proteomes" id="UP000505377">
    <property type="component" value="Chromosome"/>
</dbReference>
<feature type="domain" description="Reductase C-terminal" evidence="7">
    <location>
        <begin position="370"/>
        <end position="436"/>
    </location>
</feature>
<dbReference type="PRINTS" id="PR00368">
    <property type="entry name" value="FADPNR"/>
</dbReference>
<evidence type="ECO:0000256" key="2">
    <source>
        <dbReference type="ARBA" id="ARBA00022630"/>
    </source>
</evidence>
<evidence type="ECO:0000256" key="3">
    <source>
        <dbReference type="ARBA" id="ARBA00022827"/>
    </source>
</evidence>
<feature type="compositionally biased region" description="Low complexity" evidence="5">
    <location>
        <begin position="1"/>
        <end position="26"/>
    </location>
</feature>
<keyword evidence="4" id="KW-0560">Oxidoreductase</keyword>
<dbReference type="Gene3D" id="3.30.390.30">
    <property type="match status" value="1"/>
</dbReference>
<reference evidence="8 9" key="1">
    <citation type="submission" date="2020-05" db="EMBL/GenBank/DDBJ databases">
        <authorList>
            <person name="Mo P."/>
        </authorList>
    </citation>
    <scope>NUCLEOTIDE SEQUENCE [LARGE SCALE GENOMIC DNA]</scope>
    <source>
        <strain evidence="8 9">Gen01</strain>
    </source>
</reference>
<evidence type="ECO:0000259" key="7">
    <source>
        <dbReference type="Pfam" id="PF14759"/>
    </source>
</evidence>
<organism evidence="8 9">
    <name type="scientific">Pseudonocardia broussonetiae</name>
    <dbReference type="NCBI Taxonomy" id="2736640"/>
    <lineage>
        <taxon>Bacteria</taxon>
        <taxon>Bacillati</taxon>
        <taxon>Actinomycetota</taxon>
        <taxon>Actinomycetes</taxon>
        <taxon>Pseudonocardiales</taxon>
        <taxon>Pseudonocardiaceae</taxon>
        <taxon>Pseudonocardia</taxon>
    </lineage>
</organism>
<proteinExistence type="predicted"/>
<dbReference type="InterPro" id="IPR023753">
    <property type="entry name" value="FAD/NAD-binding_dom"/>
</dbReference>
<dbReference type="InterPro" id="IPR028202">
    <property type="entry name" value="Reductase_C"/>
</dbReference>
<sequence length="456" mass="47586">MPCSRTGSSSRGPRSATSSPSPTARSTHVDQRRPRRTHRRHRVRACAVTGRLVVVGASLAGLRAVQSARRAGHEGPITLLGAERHLPYDRPPLSKAYLGTGGEPDFFVTAQELDELGVEVLLSTPAEALDPVRRVVAAGDDRIAYDAVVIATGAAPRRLPDLPELDGIVTLRTLDDAAAIRDRLGPDLDVVVVGAGFIGSEIASSASAVGGRVTLVEAAAVPLVRAVGEVVGAAVSTLHGRNGVRLVCDARIARVHAASGRVAAVELASGEVIPADLVVVGIGAAPATQWLAQSGAALHPADGGLVCDEYLETSLPDVYAAGDVTYWPNAVLDATMRLENWTNAAEQGGRAGANAVLPRPSRTPYETVPYFWSDWYDNRIQFVGGTAADGVDFAEGGPGTERFVALYRSGDRLVGAATLNEPRKIMKLRRLIGGRAGTGEAIALLASMARPAAPGP</sequence>
<dbReference type="InterPro" id="IPR036188">
    <property type="entry name" value="FAD/NAD-bd_sf"/>
</dbReference>
<evidence type="ECO:0000256" key="5">
    <source>
        <dbReference type="SAM" id="MobiDB-lite"/>
    </source>
</evidence>
<dbReference type="KEGG" id="pbro:HOP40_21395"/>
<dbReference type="PANTHER" id="PTHR43557">
    <property type="entry name" value="APOPTOSIS-INDUCING FACTOR 1"/>
    <property type="match status" value="1"/>
</dbReference>
<accession>A0A6M6JNM3</accession>
<evidence type="ECO:0000313" key="8">
    <source>
        <dbReference type="EMBL" id="QJY48039.1"/>
    </source>
</evidence>
<dbReference type="Gene3D" id="3.50.50.60">
    <property type="entry name" value="FAD/NAD(P)-binding domain"/>
    <property type="match status" value="2"/>
</dbReference>
<name>A0A6M6JNM3_9PSEU</name>
<evidence type="ECO:0000256" key="1">
    <source>
        <dbReference type="ARBA" id="ARBA00001974"/>
    </source>
</evidence>
<feature type="domain" description="FAD/NAD(P)-binding" evidence="6">
    <location>
        <begin position="51"/>
        <end position="348"/>
    </location>
</feature>
<keyword evidence="2" id="KW-0285">Flavoprotein</keyword>
<dbReference type="EMBL" id="CP053564">
    <property type="protein sequence ID" value="QJY48039.1"/>
    <property type="molecule type" value="Genomic_DNA"/>
</dbReference>
<feature type="compositionally biased region" description="Basic residues" evidence="5">
    <location>
        <begin position="33"/>
        <end position="43"/>
    </location>
</feature>
<dbReference type="SUPFAM" id="SSF51905">
    <property type="entry name" value="FAD/NAD(P)-binding domain"/>
    <property type="match status" value="1"/>
</dbReference>
<evidence type="ECO:0000259" key="6">
    <source>
        <dbReference type="Pfam" id="PF07992"/>
    </source>
</evidence>
<feature type="region of interest" description="Disordered" evidence="5">
    <location>
        <begin position="1"/>
        <end position="43"/>
    </location>
</feature>
<evidence type="ECO:0000313" key="9">
    <source>
        <dbReference type="Proteomes" id="UP000505377"/>
    </source>
</evidence>
<protein>
    <submittedName>
        <fullName evidence="8">FAD-dependent oxidoreductase</fullName>
    </submittedName>
</protein>
<dbReference type="InterPro" id="IPR016156">
    <property type="entry name" value="FAD/NAD-linked_Rdtase_dimer_sf"/>
</dbReference>
<dbReference type="GO" id="GO:0016651">
    <property type="term" value="F:oxidoreductase activity, acting on NAD(P)H"/>
    <property type="evidence" value="ECO:0007669"/>
    <property type="project" value="TreeGrafter"/>
</dbReference>
<dbReference type="GO" id="GO:0005737">
    <property type="term" value="C:cytoplasm"/>
    <property type="evidence" value="ECO:0007669"/>
    <property type="project" value="TreeGrafter"/>
</dbReference>
<evidence type="ECO:0000256" key="4">
    <source>
        <dbReference type="ARBA" id="ARBA00023002"/>
    </source>
</evidence>
<comment type="cofactor">
    <cofactor evidence="1">
        <name>FAD</name>
        <dbReference type="ChEBI" id="CHEBI:57692"/>
    </cofactor>
</comment>
<gene>
    <name evidence="8" type="ORF">HOP40_21395</name>
</gene>
<dbReference type="Pfam" id="PF07992">
    <property type="entry name" value="Pyr_redox_2"/>
    <property type="match status" value="1"/>
</dbReference>
<keyword evidence="3" id="KW-0274">FAD</keyword>
<dbReference type="PANTHER" id="PTHR43557:SF2">
    <property type="entry name" value="RIESKE DOMAIN-CONTAINING PROTEIN-RELATED"/>
    <property type="match status" value="1"/>
</dbReference>
<dbReference type="AlphaFoldDB" id="A0A6M6JNM3"/>